<evidence type="ECO:0000313" key="1">
    <source>
        <dbReference type="EMBL" id="MCL7749567.1"/>
    </source>
</evidence>
<reference evidence="1" key="1">
    <citation type="submission" date="2022-02" db="EMBL/GenBank/DDBJ databases">
        <title>Halalkalibacter sp. nov. isolated from Lonar Lake, India.</title>
        <authorList>
            <person name="Joshi A."/>
            <person name="Thite S."/>
            <person name="Lodha T."/>
        </authorList>
    </citation>
    <scope>NUCLEOTIDE SEQUENCE</scope>
    <source>
        <strain evidence="1">MEB205</strain>
    </source>
</reference>
<proteinExistence type="predicted"/>
<dbReference type="AlphaFoldDB" id="A0A9X2CWV2"/>
<dbReference type="Proteomes" id="UP001139150">
    <property type="component" value="Unassembled WGS sequence"/>
</dbReference>
<organism evidence="1 2">
    <name type="scientific">Halalkalibacter alkaliphilus</name>
    <dbReference type="NCBI Taxonomy" id="2917993"/>
    <lineage>
        <taxon>Bacteria</taxon>
        <taxon>Bacillati</taxon>
        <taxon>Bacillota</taxon>
        <taxon>Bacilli</taxon>
        <taxon>Bacillales</taxon>
        <taxon>Bacillaceae</taxon>
        <taxon>Halalkalibacter</taxon>
    </lineage>
</organism>
<protein>
    <submittedName>
        <fullName evidence="1">Uncharacterized protein</fullName>
    </submittedName>
</protein>
<dbReference type="RefSeq" id="WP_250098427.1">
    <property type="nucleotide sequence ID" value="NZ_JAKRYL010000032.1"/>
</dbReference>
<gene>
    <name evidence="1" type="ORF">MF646_20830</name>
</gene>
<accession>A0A9X2CWV2</accession>
<evidence type="ECO:0000313" key="2">
    <source>
        <dbReference type="Proteomes" id="UP001139150"/>
    </source>
</evidence>
<sequence>MIPYYGMPLNKYSGQQCNPYFYIPSQMNTEQLMLPTHGQISRNYQMVPPPDLKSIPFKQHWNSSGDSRYLRSCENLTSLTAVSRNPGIIDVWWIALNGSIQGAYSEEGERWTRYELAPAGTASFGNDKIKAVSRKENIIDVVWIGANGEVQGAYYVEGEPWTRYEIAPAGTASTTGISAMSRKKNTIDVVWIGVNGEVQGAYYEEGETWAQYELAPAGTASIGGITVVSRMPDIIDVIWIGANGEIQGTYYVEGKYWTHYEIAPAGTASIGGRITAVSRKLGIIDALWMGTNGEVQGAYYVEGGYWTRYEIAPENSANLLEGSITAVSRKENIIDIWWTGVHNTVQGAYWEDGAQWKQYNLLGSPSNAEYVCGSITAVSRKENNIDVWWMGLDDSVQGAYWEEGKRWTRYELPPRTPRIKVSKENGTILVTGTDFKPVSNGIRIVVESPSNEYRVYTNSVNGSFTTKIDVSWIPKYTNLYVSATDGTRVPTTQDITGFLWSKTVPITL</sequence>
<dbReference type="Gene3D" id="2.120.10.70">
    <property type="entry name" value="Fucose-specific lectin"/>
    <property type="match status" value="2"/>
</dbReference>
<comment type="caution">
    <text evidence="1">The sequence shown here is derived from an EMBL/GenBank/DDBJ whole genome shotgun (WGS) entry which is preliminary data.</text>
</comment>
<name>A0A9X2CWV2_9BACI</name>
<keyword evidence="2" id="KW-1185">Reference proteome</keyword>
<dbReference type="EMBL" id="JAKRYL010000032">
    <property type="protein sequence ID" value="MCL7749567.1"/>
    <property type="molecule type" value="Genomic_DNA"/>
</dbReference>
<dbReference type="SUPFAM" id="SSF89372">
    <property type="entry name" value="Fucose-specific lectin"/>
    <property type="match status" value="2"/>
</dbReference>